<evidence type="ECO:0000256" key="1">
    <source>
        <dbReference type="SAM" id="MobiDB-lite"/>
    </source>
</evidence>
<feature type="region of interest" description="Disordered" evidence="1">
    <location>
        <begin position="41"/>
        <end position="67"/>
    </location>
</feature>
<dbReference type="Proteomes" id="UP001497457">
    <property type="component" value="Chromosome 1b"/>
</dbReference>
<dbReference type="EMBL" id="OZ075114">
    <property type="protein sequence ID" value="CAL5060536.1"/>
    <property type="molecule type" value="Genomic_DNA"/>
</dbReference>
<dbReference type="AlphaFoldDB" id="A0ABC9ELI6"/>
<dbReference type="EMBL" id="OZ075113">
    <property type="protein sequence ID" value="CAL5024242.1"/>
    <property type="molecule type" value="Genomic_DNA"/>
</dbReference>
<evidence type="ECO:0000313" key="6">
    <source>
        <dbReference type="Proteomes" id="UP001497457"/>
    </source>
</evidence>
<name>A0ABC9ELI6_9POAL</name>
<dbReference type="EMBL" id="OZ075111">
    <property type="protein sequence ID" value="CAL4890260.1"/>
    <property type="molecule type" value="Genomic_DNA"/>
</dbReference>
<dbReference type="Proteomes" id="UP001497457">
    <property type="component" value="Chromosome 2b"/>
</dbReference>
<evidence type="ECO:0000313" key="4">
    <source>
        <dbReference type="EMBL" id="CAL5024242.1"/>
    </source>
</evidence>
<proteinExistence type="predicted"/>
<organism evidence="5 6">
    <name type="scientific">Urochloa decumbens</name>
    <dbReference type="NCBI Taxonomy" id="240449"/>
    <lineage>
        <taxon>Eukaryota</taxon>
        <taxon>Viridiplantae</taxon>
        <taxon>Streptophyta</taxon>
        <taxon>Embryophyta</taxon>
        <taxon>Tracheophyta</taxon>
        <taxon>Spermatophyta</taxon>
        <taxon>Magnoliopsida</taxon>
        <taxon>Liliopsida</taxon>
        <taxon>Poales</taxon>
        <taxon>Poaceae</taxon>
        <taxon>PACMAD clade</taxon>
        <taxon>Panicoideae</taxon>
        <taxon>Panicodae</taxon>
        <taxon>Paniceae</taxon>
        <taxon>Melinidinae</taxon>
        <taxon>Urochloa</taxon>
    </lineage>
</organism>
<accession>A0ABC9ELI6</accession>
<evidence type="ECO:0000313" key="3">
    <source>
        <dbReference type="EMBL" id="CAL4971659.1"/>
    </source>
</evidence>
<dbReference type="Proteomes" id="UP001497457">
    <property type="component" value="Chromosome 3rd"/>
</dbReference>
<evidence type="ECO:0000313" key="2">
    <source>
        <dbReference type="EMBL" id="CAL4890260.1"/>
    </source>
</evidence>
<protein>
    <submittedName>
        <fullName evidence="5">Uncharacterized protein</fullName>
    </submittedName>
</protein>
<dbReference type="Proteomes" id="UP001497457">
    <property type="component" value="Chromosome 4rd"/>
</dbReference>
<sequence length="141" mass="15138">MASALLRTSARGGRTLGRFVSSARSGGEELAARPISLRRYPLRRLSNSTPGDQLLKGPSPRPGPDEKLNALLEKINGKGDTSLPNDVVVDLFSSSMLARLECYKKQVSRSFSTSAVLMSGGFTGYYISKSRNGKGEATEVN</sequence>
<evidence type="ECO:0000313" key="5">
    <source>
        <dbReference type="EMBL" id="CAL5060536.1"/>
    </source>
</evidence>
<dbReference type="EMBL" id="OZ075112">
    <property type="protein sequence ID" value="CAL4971659.1"/>
    <property type="molecule type" value="Genomic_DNA"/>
</dbReference>
<keyword evidence="6" id="KW-1185">Reference proteome</keyword>
<reference evidence="5 6" key="1">
    <citation type="submission" date="2024-10" db="EMBL/GenBank/DDBJ databases">
        <authorList>
            <person name="Ryan C."/>
        </authorList>
    </citation>
    <scope>NUCLEOTIDE SEQUENCE [LARGE SCALE GENOMIC DNA]</scope>
</reference>
<gene>
    <name evidence="2" type="ORF">URODEC1_LOCUS3145</name>
    <name evidence="3" type="ORF">URODEC1_LOCUS50793</name>
    <name evidence="4" type="ORF">URODEC1_LOCUS77414</name>
    <name evidence="5" type="ORF">URODEC1_LOCUS97223</name>
</gene>